<evidence type="ECO:0000256" key="4">
    <source>
        <dbReference type="ARBA" id="ARBA00023014"/>
    </source>
</evidence>
<dbReference type="EMBL" id="LAZR01010365">
    <property type="protein sequence ID" value="KKM67335.1"/>
    <property type="molecule type" value="Genomic_DNA"/>
</dbReference>
<keyword evidence="3" id="KW-0408">Iron</keyword>
<keyword evidence="7" id="KW-0812">Transmembrane</keyword>
<dbReference type="CDD" id="cd03467">
    <property type="entry name" value="Rieske"/>
    <property type="match status" value="1"/>
</dbReference>
<dbReference type="Gene3D" id="2.102.10.10">
    <property type="entry name" value="Rieske [2Fe-2S] iron-sulphur domain"/>
    <property type="match status" value="1"/>
</dbReference>
<sequence>MDKNEKKQAQNEPKNNSRRKFFVKAGWSGLTALSLGSTAIFARFFFPRVLFEPPTRVKIGNPSEFLPGTVDTRFKDKNGVWIIRDEEDNLIAIKTVCTHLGCTPNWIESRNKFKCPCHGSGFLRNGLNVEGPAPRPLDRYKITLADDGQILVNKSIVYRSVAGKDPDELYPQSILKV</sequence>
<dbReference type="PROSITE" id="PS51296">
    <property type="entry name" value="RIESKE"/>
    <property type="match status" value="1"/>
</dbReference>
<dbReference type="InterPro" id="IPR005805">
    <property type="entry name" value="Rieske_Fe-S_prot_C"/>
</dbReference>
<feature type="transmembrane region" description="Helical" evidence="7">
    <location>
        <begin position="21"/>
        <end position="46"/>
    </location>
</feature>
<dbReference type="InterPro" id="IPR014349">
    <property type="entry name" value="Rieske_Fe-S_prot"/>
</dbReference>
<dbReference type="InterPro" id="IPR017941">
    <property type="entry name" value="Rieske_2Fe-2S"/>
</dbReference>
<name>A0A0F9LSL1_9ZZZZ</name>
<protein>
    <recommendedName>
        <fullName evidence="8">Rieske domain-containing protein</fullName>
    </recommendedName>
</protein>
<dbReference type="AlphaFoldDB" id="A0A0F9LSL1"/>
<accession>A0A0F9LSL1</accession>
<evidence type="ECO:0000313" key="9">
    <source>
        <dbReference type="EMBL" id="KKM67335.1"/>
    </source>
</evidence>
<keyword evidence="7" id="KW-0472">Membrane</keyword>
<evidence type="ECO:0000256" key="3">
    <source>
        <dbReference type="ARBA" id="ARBA00023004"/>
    </source>
</evidence>
<reference evidence="9" key="1">
    <citation type="journal article" date="2015" name="Nature">
        <title>Complex archaea that bridge the gap between prokaryotes and eukaryotes.</title>
        <authorList>
            <person name="Spang A."/>
            <person name="Saw J.H."/>
            <person name="Jorgensen S.L."/>
            <person name="Zaremba-Niedzwiedzka K."/>
            <person name="Martijn J."/>
            <person name="Lind A.E."/>
            <person name="van Eijk R."/>
            <person name="Schleper C."/>
            <person name="Guy L."/>
            <person name="Ettema T.J."/>
        </authorList>
    </citation>
    <scope>NUCLEOTIDE SEQUENCE</scope>
</reference>
<dbReference type="PRINTS" id="PR00162">
    <property type="entry name" value="RIESKE"/>
</dbReference>
<evidence type="ECO:0000256" key="7">
    <source>
        <dbReference type="SAM" id="Phobius"/>
    </source>
</evidence>
<dbReference type="GO" id="GO:0016020">
    <property type="term" value="C:membrane"/>
    <property type="evidence" value="ECO:0007669"/>
    <property type="project" value="InterPro"/>
</dbReference>
<comment type="cofactor">
    <cofactor evidence="6">
        <name>[2Fe-2S] cluster</name>
        <dbReference type="ChEBI" id="CHEBI:190135"/>
    </cofactor>
</comment>
<organism evidence="9">
    <name type="scientific">marine sediment metagenome</name>
    <dbReference type="NCBI Taxonomy" id="412755"/>
    <lineage>
        <taxon>unclassified sequences</taxon>
        <taxon>metagenomes</taxon>
        <taxon>ecological metagenomes</taxon>
    </lineage>
</organism>
<keyword evidence="5" id="KW-1015">Disulfide bond</keyword>
<keyword evidence="7" id="KW-1133">Transmembrane helix</keyword>
<dbReference type="InterPro" id="IPR036922">
    <property type="entry name" value="Rieske_2Fe-2S_sf"/>
</dbReference>
<gene>
    <name evidence="9" type="ORF">LCGC14_1472120</name>
</gene>
<keyword evidence="2" id="KW-0479">Metal-binding</keyword>
<dbReference type="SUPFAM" id="SSF50022">
    <property type="entry name" value="ISP domain"/>
    <property type="match status" value="1"/>
</dbReference>
<evidence type="ECO:0000259" key="8">
    <source>
        <dbReference type="PROSITE" id="PS51296"/>
    </source>
</evidence>
<evidence type="ECO:0000256" key="1">
    <source>
        <dbReference type="ARBA" id="ARBA00022714"/>
    </source>
</evidence>
<evidence type="ECO:0000256" key="5">
    <source>
        <dbReference type="ARBA" id="ARBA00023157"/>
    </source>
</evidence>
<evidence type="ECO:0000256" key="6">
    <source>
        <dbReference type="ARBA" id="ARBA00034078"/>
    </source>
</evidence>
<feature type="domain" description="Rieske" evidence="8">
    <location>
        <begin position="57"/>
        <end position="151"/>
    </location>
</feature>
<keyword evidence="4" id="KW-0411">Iron-sulfur</keyword>
<keyword evidence="1" id="KW-0001">2Fe-2S</keyword>
<dbReference type="GO" id="GO:0051537">
    <property type="term" value="F:2 iron, 2 sulfur cluster binding"/>
    <property type="evidence" value="ECO:0007669"/>
    <property type="project" value="UniProtKB-KW"/>
</dbReference>
<dbReference type="GO" id="GO:0046872">
    <property type="term" value="F:metal ion binding"/>
    <property type="evidence" value="ECO:0007669"/>
    <property type="project" value="UniProtKB-KW"/>
</dbReference>
<comment type="caution">
    <text evidence="9">The sequence shown here is derived from an EMBL/GenBank/DDBJ whole genome shotgun (WGS) entry which is preliminary data.</text>
</comment>
<evidence type="ECO:0000256" key="2">
    <source>
        <dbReference type="ARBA" id="ARBA00022723"/>
    </source>
</evidence>
<proteinExistence type="predicted"/>
<dbReference type="PANTHER" id="PTHR10134">
    <property type="entry name" value="CYTOCHROME B-C1 COMPLEX SUBUNIT RIESKE, MITOCHONDRIAL"/>
    <property type="match status" value="1"/>
</dbReference>
<dbReference type="Pfam" id="PF00355">
    <property type="entry name" value="Rieske"/>
    <property type="match status" value="1"/>
</dbReference>